<feature type="domain" description="HTH luxR-type" evidence="4">
    <location>
        <begin position="144"/>
        <end position="209"/>
    </location>
</feature>
<dbReference type="InterPro" id="IPR016032">
    <property type="entry name" value="Sig_transdc_resp-reg_C-effctor"/>
</dbReference>
<evidence type="ECO:0000313" key="6">
    <source>
        <dbReference type="EMBL" id="GAA0713383.1"/>
    </source>
</evidence>
<dbReference type="EMBL" id="BAAAEU010000007">
    <property type="protein sequence ID" value="GAA0713383.1"/>
    <property type="molecule type" value="Genomic_DNA"/>
</dbReference>
<accession>A0ABN1IH30</accession>
<dbReference type="Pfam" id="PF00196">
    <property type="entry name" value="GerE"/>
    <property type="match status" value="1"/>
</dbReference>
<evidence type="ECO:0000256" key="3">
    <source>
        <dbReference type="PROSITE-ProRule" id="PRU00169"/>
    </source>
</evidence>
<keyword evidence="2" id="KW-0238">DNA-binding</keyword>
<dbReference type="SMART" id="SM00421">
    <property type="entry name" value="HTH_LUXR"/>
    <property type="match status" value="1"/>
</dbReference>
<dbReference type="CDD" id="cd17535">
    <property type="entry name" value="REC_NarL-like"/>
    <property type="match status" value="1"/>
</dbReference>
<feature type="domain" description="Response regulatory" evidence="5">
    <location>
        <begin position="3"/>
        <end position="119"/>
    </location>
</feature>
<dbReference type="InterPro" id="IPR000792">
    <property type="entry name" value="Tscrpt_reg_LuxR_C"/>
</dbReference>
<dbReference type="InterPro" id="IPR039420">
    <property type="entry name" value="WalR-like"/>
</dbReference>
<dbReference type="Proteomes" id="UP001501523">
    <property type="component" value="Unassembled WGS sequence"/>
</dbReference>
<evidence type="ECO:0000256" key="1">
    <source>
        <dbReference type="ARBA" id="ARBA00022553"/>
    </source>
</evidence>
<name>A0ABN1IH30_9GAMM</name>
<sequence length="212" mass="22987">MIRILVADDHTIVRESLVAVLNASGECRVVGEAADGASAVEQALALCPDVVLVDVSMPRLNGIEVVRRLAQELPQARTLVLTMHEEEEYVLHMVRAGASGYLAKHAATSELIAAIKAVAAGNVHFGPYAAKILAGQVQRPDHALDDPYGALSPREREAFHLIVDGLTTKEVARKLGISVKTAENHRSRILDKLGVRNTAELVRYAARKRLLH</sequence>
<dbReference type="PROSITE" id="PS50110">
    <property type="entry name" value="RESPONSE_REGULATORY"/>
    <property type="match status" value="1"/>
</dbReference>
<evidence type="ECO:0000259" key="4">
    <source>
        <dbReference type="PROSITE" id="PS50043"/>
    </source>
</evidence>
<reference evidence="6 7" key="1">
    <citation type="journal article" date="2019" name="Int. J. Syst. Evol. Microbiol.">
        <title>The Global Catalogue of Microorganisms (GCM) 10K type strain sequencing project: providing services to taxonomists for standard genome sequencing and annotation.</title>
        <authorList>
            <consortium name="The Broad Institute Genomics Platform"/>
            <consortium name="The Broad Institute Genome Sequencing Center for Infectious Disease"/>
            <person name="Wu L."/>
            <person name="Ma J."/>
        </authorList>
    </citation>
    <scope>NUCLEOTIDE SEQUENCE [LARGE SCALE GENOMIC DNA]</scope>
    <source>
        <strain evidence="6 7">JCM 15421</strain>
    </source>
</reference>
<organism evidence="6 7">
    <name type="scientific">Dokdonella soli</name>
    <dbReference type="NCBI Taxonomy" id="529810"/>
    <lineage>
        <taxon>Bacteria</taxon>
        <taxon>Pseudomonadati</taxon>
        <taxon>Pseudomonadota</taxon>
        <taxon>Gammaproteobacteria</taxon>
        <taxon>Lysobacterales</taxon>
        <taxon>Rhodanobacteraceae</taxon>
        <taxon>Dokdonella</taxon>
    </lineage>
</organism>
<comment type="caution">
    <text evidence="6">The sequence shown here is derived from an EMBL/GenBank/DDBJ whole genome shotgun (WGS) entry which is preliminary data.</text>
</comment>
<dbReference type="InterPro" id="IPR001789">
    <property type="entry name" value="Sig_transdc_resp-reg_receiver"/>
</dbReference>
<dbReference type="PANTHER" id="PTHR43214">
    <property type="entry name" value="TWO-COMPONENT RESPONSE REGULATOR"/>
    <property type="match status" value="1"/>
</dbReference>
<dbReference type="RefSeq" id="WP_343789449.1">
    <property type="nucleotide sequence ID" value="NZ_BAAAEU010000007.1"/>
</dbReference>
<protein>
    <submittedName>
        <fullName evidence="6">Response regulator transcription factor</fullName>
    </submittedName>
</protein>
<evidence type="ECO:0000313" key="7">
    <source>
        <dbReference type="Proteomes" id="UP001501523"/>
    </source>
</evidence>
<evidence type="ECO:0000256" key="2">
    <source>
        <dbReference type="ARBA" id="ARBA00023125"/>
    </source>
</evidence>
<dbReference type="PANTHER" id="PTHR43214:SF43">
    <property type="entry name" value="TWO-COMPONENT RESPONSE REGULATOR"/>
    <property type="match status" value="1"/>
</dbReference>
<dbReference type="CDD" id="cd06170">
    <property type="entry name" value="LuxR_C_like"/>
    <property type="match status" value="1"/>
</dbReference>
<evidence type="ECO:0000259" key="5">
    <source>
        <dbReference type="PROSITE" id="PS50110"/>
    </source>
</evidence>
<gene>
    <name evidence="6" type="ORF">GCM10009105_16740</name>
</gene>
<dbReference type="PROSITE" id="PS50043">
    <property type="entry name" value="HTH_LUXR_2"/>
    <property type="match status" value="1"/>
</dbReference>
<keyword evidence="1 3" id="KW-0597">Phosphoprotein</keyword>
<dbReference type="InterPro" id="IPR058245">
    <property type="entry name" value="NreC/VraR/RcsB-like_REC"/>
</dbReference>
<proteinExistence type="predicted"/>
<keyword evidence="7" id="KW-1185">Reference proteome</keyword>
<dbReference type="PRINTS" id="PR00038">
    <property type="entry name" value="HTHLUXR"/>
</dbReference>
<dbReference type="SMART" id="SM00448">
    <property type="entry name" value="REC"/>
    <property type="match status" value="1"/>
</dbReference>
<dbReference type="Gene3D" id="3.40.50.2300">
    <property type="match status" value="1"/>
</dbReference>
<dbReference type="SUPFAM" id="SSF46894">
    <property type="entry name" value="C-terminal effector domain of the bipartite response regulators"/>
    <property type="match status" value="1"/>
</dbReference>
<feature type="modified residue" description="4-aspartylphosphate" evidence="3">
    <location>
        <position position="54"/>
    </location>
</feature>
<dbReference type="InterPro" id="IPR011006">
    <property type="entry name" value="CheY-like_superfamily"/>
</dbReference>
<dbReference type="SUPFAM" id="SSF52172">
    <property type="entry name" value="CheY-like"/>
    <property type="match status" value="1"/>
</dbReference>
<dbReference type="Pfam" id="PF00072">
    <property type="entry name" value="Response_reg"/>
    <property type="match status" value="1"/>
</dbReference>